<sequence>MSERSFPELPETAEEGSAEAVGCGEGMGAPRELEAGWRSLAINAFQRDAVGRCVSVISCKNSH</sequence>
<evidence type="ECO:0000313" key="2">
    <source>
        <dbReference type="EMBL" id="BCD89194.1"/>
    </source>
</evidence>
<feature type="region of interest" description="Disordered" evidence="1">
    <location>
        <begin position="1"/>
        <end position="25"/>
    </location>
</feature>
<reference evidence="2" key="1">
    <citation type="submission" date="2020-05" db="EMBL/GenBank/DDBJ databases">
        <title>Complete genome sequence of Pseudomonas sp. Sm006.</title>
        <authorList>
            <person name="Takeuchi K."/>
            <person name="Someya N."/>
        </authorList>
    </citation>
    <scope>NUCLEOTIDE SEQUENCE</scope>
    <source>
        <strain evidence="2">Sm006</strain>
    </source>
</reference>
<dbReference type="Proteomes" id="UP001064896">
    <property type="component" value="Chromosome"/>
</dbReference>
<evidence type="ECO:0000256" key="1">
    <source>
        <dbReference type="SAM" id="MobiDB-lite"/>
    </source>
</evidence>
<evidence type="ECO:0000313" key="3">
    <source>
        <dbReference type="Proteomes" id="UP001064896"/>
    </source>
</evidence>
<keyword evidence="3" id="KW-1185">Reference proteome</keyword>
<organism evidence="2 3">
    <name type="scientific">Pseudomonas solani</name>
    <dbReference type="NCBI Taxonomy" id="2731552"/>
    <lineage>
        <taxon>Bacteria</taxon>
        <taxon>Pseudomonadati</taxon>
        <taxon>Pseudomonadota</taxon>
        <taxon>Gammaproteobacteria</taxon>
        <taxon>Pseudomonadales</taxon>
        <taxon>Pseudomonadaceae</taxon>
        <taxon>Pseudomonas</taxon>
    </lineage>
</organism>
<protein>
    <submittedName>
        <fullName evidence="2">Uncharacterized protein</fullName>
    </submittedName>
</protein>
<gene>
    <name evidence="2" type="ORF">PSm6_56010</name>
</gene>
<proteinExistence type="predicted"/>
<dbReference type="EMBL" id="AP023081">
    <property type="protein sequence ID" value="BCD89194.1"/>
    <property type="molecule type" value="Genomic_DNA"/>
</dbReference>
<accession>A0ABN6C2U1</accession>
<name>A0ABN6C2U1_9PSED</name>